<dbReference type="InterPro" id="IPR022134">
    <property type="entry name" value="DUF3667"/>
</dbReference>
<name>A0A091BD43_9GAMM</name>
<protein>
    <recommendedName>
        <fullName evidence="4">DUF3667 domain-containing protein</fullName>
    </recommendedName>
</protein>
<evidence type="ECO:0000313" key="2">
    <source>
        <dbReference type="EMBL" id="KFN49661.1"/>
    </source>
</evidence>
<keyword evidence="1" id="KW-0472">Membrane</keyword>
<dbReference type="Proteomes" id="UP000029391">
    <property type="component" value="Unassembled WGS sequence"/>
</dbReference>
<keyword evidence="1" id="KW-0812">Transmembrane</keyword>
<proteinExistence type="predicted"/>
<feature type="transmembrane region" description="Helical" evidence="1">
    <location>
        <begin position="145"/>
        <end position="172"/>
    </location>
</feature>
<accession>A0A091BD43</accession>
<feature type="transmembrane region" description="Helical" evidence="1">
    <location>
        <begin position="178"/>
        <end position="196"/>
    </location>
</feature>
<evidence type="ECO:0000256" key="1">
    <source>
        <dbReference type="SAM" id="Phobius"/>
    </source>
</evidence>
<reference evidence="2 3" key="1">
    <citation type="submission" date="2013-09" db="EMBL/GenBank/DDBJ databases">
        <title>Genome sequencing of Arenimonas composti.</title>
        <authorList>
            <person name="Chen F."/>
            <person name="Wang G."/>
        </authorList>
    </citation>
    <scope>NUCLEOTIDE SEQUENCE [LARGE SCALE GENOMIC DNA]</scope>
    <source>
        <strain evidence="2 3">TR7-09</strain>
    </source>
</reference>
<feature type="transmembrane region" description="Helical" evidence="1">
    <location>
        <begin position="116"/>
        <end position="133"/>
    </location>
</feature>
<comment type="caution">
    <text evidence="2">The sequence shown here is derived from an EMBL/GenBank/DDBJ whole genome shotgun (WGS) entry which is preliminary data.</text>
</comment>
<evidence type="ECO:0008006" key="4">
    <source>
        <dbReference type="Google" id="ProtNLM"/>
    </source>
</evidence>
<evidence type="ECO:0000313" key="3">
    <source>
        <dbReference type="Proteomes" id="UP000029391"/>
    </source>
</evidence>
<organism evidence="2 3">
    <name type="scientific">Arenimonas composti TR7-09 = DSM 18010</name>
    <dbReference type="NCBI Taxonomy" id="1121013"/>
    <lineage>
        <taxon>Bacteria</taxon>
        <taxon>Pseudomonadati</taxon>
        <taxon>Pseudomonadota</taxon>
        <taxon>Gammaproteobacteria</taxon>
        <taxon>Lysobacterales</taxon>
        <taxon>Lysobacteraceae</taxon>
        <taxon>Arenimonas</taxon>
    </lineage>
</organism>
<feature type="transmembrane region" description="Helical" evidence="1">
    <location>
        <begin position="208"/>
        <end position="237"/>
    </location>
</feature>
<dbReference type="STRING" id="1121013.GCA_000426365_00062"/>
<keyword evidence="3" id="KW-1185">Reference proteome</keyword>
<feature type="transmembrane region" description="Helical" evidence="1">
    <location>
        <begin position="41"/>
        <end position="58"/>
    </location>
</feature>
<sequence>MAQSFEALTDLDGRFWGSLRALLFEPGRLSRDYLAGRRARWMTPTALFLLANVLYFLAPGLTDFALPLHNQEGQMYGALAREMIEARIAARAQDGPYTRADYAPVYDAETSNVGKALIFVHVPVLALGMMLAFRRSRLYFAEHLVVAVHQFAFVLFYIQLVIHPAGWLLYWLGIPRSGWLKIVLVLPMAVWITLSLRRVHACSWAAAILWPFALNAAVVAANLLIYRPLLFLITFALT</sequence>
<dbReference type="Pfam" id="PF12412">
    <property type="entry name" value="DUF3667"/>
    <property type="match status" value="1"/>
</dbReference>
<gene>
    <name evidence="2" type="ORF">P873_09850</name>
</gene>
<dbReference type="AlphaFoldDB" id="A0A091BD43"/>
<keyword evidence="1" id="KW-1133">Transmembrane helix</keyword>
<dbReference type="eggNOG" id="ENOG5033MDK">
    <property type="taxonomic scope" value="Bacteria"/>
</dbReference>
<dbReference type="EMBL" id="AWXU01000031">
    <property type="protein sequence ID" value="KFN49661.1"/>
    <property type="molecule type" value="Genomic_DNA"/>
</dbReference>